<protein>
    <submittedName>
        <fullName evidence="2">Pentatricopeptide repeat-containing protein</fullName>
    </submittedName>
</protein>
<gene>
    <name evidence="2" type="ORF">L195_g002752</name>
</gene>
<accession>A0A2K3NTC6</accession>
<reference evidence="2 3" key="2">
    <citation type="journal article" date="2017" name="Front. Plant Sci.">
        <title>Gene Classification and Mining of Molecular Markers Useful in Red Clover (Trifolium pratense) Breeding.</title>
        <authorList>
            <person name="Istvanek J."/>
            <person name="Dluhosova J."/>
            <person name="Dluhos P."/>
            <person name="Patkova L."/>
            <person name="Nedelnik J."/>
            <person name="Repkova J."/>
        </authorList>
    </citation>
    <scope>NUCLEOTIDE SEQUENCE [LARGE SCALE GENOMIC DNA]</scope>
    <source>
        <strain evidence="3">cv. Tatra</strain>
        <tissue evidence="2">Young leaves</tissue>
    </source>
</reference>
<evidence type="ECO:0000259" key="1">
    <source>
        <dbReference type="Pfam" id="PF13456"/>
    </source>
</evidence>
<dbReference type="InterPro" id="IPR002156">
    <property type="entry name" value="RNaseH_domain"/>
</dbReference>
<dbReference type="PANTHER" id="PTHR47074">
    <property type="entry name" value="BNAC02G40300D PROTEIN"/>
    <property type="match status" value="1"/>
</dbReference>
<dbReference type="Gene3D" id="3.30.420.10">
    <property type="entry name" value="Ribonuclease H-like superfamily/Ribonuclease H"/>
    <property type="match status" value="1"/>
</dbReference>
<dbReference type="EMBL" id="ASHM01001232">
    <property type="protein sequence ID" value="PNY06289.1"/>
    <property type="molecule type" value="Genomic_DNA"/>
</dbReference>
<dbReference type="PANTHER" id="PTHR47074:SF48">
    <property type="entry name" value="POLYNUCLEOTIDYL TRANSFERASE, RIBONUCLEASE H-LIKE SUPERFAMILY PROTEIN"/>
    <property type="match status" value="1"/>
</dbReference>
<comment type="caution">
    <text evidence="2">The sequence shown here is derived from an EMBL/GenBank/DDBJ whole genome shotgun (WGS) entry which is preliminary data.</text>
</comment>
<dbReference type="Pfam" id="PF13456">
    <property type="entry name" value="RVT_3"/>
    <property type="match status" value="1"/>
</dbReference>
<dbReference type="GO" id="GO:0004523">
    <property type="term" value="F:RNA-DNA hybrid ribonuclease activity"/>
    <property type="evidence" value="ECO:0007669"/>
    <property type="project" value="InterPro"/>
</dbReference>
<dbReference type="InterPro" id="IPR052929">
    <property type="entry name" value="RNase_H-like_EbsB-rel"/>
</dbReference>
<proteinExistence type="predicted"/>
<dbReference type="AlphaFoldDB" id="A0A2K3NTC6"/>
<feature type="domain" description="RNase H type-1" evidence="1">
    <location>
        <begin position="2"/>
        <end position="74"/>
    </location>
</feature>
<sequence length="79" mass="9064">MGLLRALNWVSEMQITDMDFEMDCKRVVDSSRTYNSDLGHILSDCRTMLATSLVNSHVKFIRRQTNEVAHKLARGYISS</sequence>
<dbReference type="InterPro" id="IPR036397">
    <property type="entry name" value="RNaseH_sf"/>
</dbReference>
<name>A0A2K3NTC6_TRIPR</name>
<dbReference type="GO" id="GO:0003676">
    <property type="term" value="F:nucleic acid binding"/>
    <property type="evidence" value="ECO:0007669"/>
    <property type="project" value="InterPro"/>
</dbReference>
<evidence type="ECO:0000313" key="2">
    <source>
        <dbReference type="EMBL" id="PNY06289.1"/>
    </source>
</evidence>
<dbReference type="Proteomes" id="UP000236291">
    <property type="component" value="Unassembled WGS sequence"/>
</dbReference>
<reference evidence="2 3" key="1">
    <citation type="journal article" date="2014" name="Am. J. Bot.">
        <title>Genome assembly and annotation for red clover (Trifolium pratense; Fabaceae).</title>
        <authorList>
            <person name="Istvanek J."/>
            <person name="Jaros M."/>
            <person name="Krenek A."/>
            <person name="Repkova J."/>
        </authorList>
    </citation>
    <scope>NUCLEOTIDE SEQUENCE [LARGE SCALE GENOMIC DNA]</scope>
    <source>
        <strain evidence="3">cv. Tatra</strain>
        <tissue evidence="2">Young leaves</tissue>
    </source>
</reference>
<evidence type="ECO:0000313" key="3">
    <source>
        <dbReference type="Proteomes" id="UP000236291"/>
    </source>
</evidence>
<organism evidence="2 3">
    <name type="scientific">Trifolium pratense</name>
    <name type="common">Red clover</name>
    <dbReference type="NCBI Taxonomy" id="57577"/>
    <lineage>
        <taxon>Eukaryota</taxon>
        <taxon>Viridiplantae</taxon>
        <taxon>Streptophyta</taxon>
        <taxon>Embryophyta</taxon>
        <taxon>Tracheophyta</taxon>
        <taxon>Spermatophyta</taxon>
        <taxon>Magnoliopsida</taxon>
        <taxon>eudicotyledons</taxon>
        <taxon>Gunneridae</taxon>
        <taxon>Pentapetalae</taxon>
        <taxon>rosids</taxon>
        <taxon>fabids</taxon>
        <taxon>Fabales</taxon>
        <taxon>Fabaceae</taxon>
        <taxon>Papilionoideae</taxon>
        <taxon>50 kb inversion clade</taxon>
        <taxon>NPAAA clade</taxon>
        <taxon>Hologalegina</taxon>
        <taxon>IRL clade</taxon>
        <taxon>Trifolieae</taxon>
        <taxon>Trifolium</taxon>
    </lineage>
</organism>